<dbReference type="SUPFAM" id="SSF82866">
    <property type="entry name" value="Multidrug efflux transporter AcrB transmembrane domain"/>
    <property type="match status" value="2"/>
</dbReference>
<name>A0A6G4VKU9_9ACTN</name>
<dbReference type="PANTHER" id="PTHR33406">
    <property type="entry name" value="MEMBRANE PROTEIN MJ1562-RELATED"/>
    <property type="match status" value="1"/>
</dbReference>
<dbReference type="InterPro" id="IPR004869">
    <property type="entry name" value="MMPL_dom"/>
</dbReference>
<dbReference type="InterPro" id="IPR000731">
    <property type="entry name" value="SSD"/>
</dbReference>
<evidence type="ECO:0000256" key="3">
    <source>
        <dbReference type="ARBA" id="ARBA00022692"/>
    </source>
</evidence>
<feature type="transmembrane region" description="Helical" evidence="7">
    <location>
        <begin position="633"/>
        <end position="652"/>
    </location>
</feature>
<protein>
    <submittedName>
        <fullName evidence="9">MMPL family transporter</fullName>
    </submittedName>
</protein>
<evidence type="ECO:0000259" key="8">
    <source>
        <dbReference type="PROSITE" id="PS50156"/>
    </source>
</evidence>
<feature type="transmembrane region" description="Helical" evidence="7">
    <location>
        <begin position="20"/>
        <end position="37"/>
    </location>
</feature>
<keyword evidence="2" id="KW-1003">Cell membrane</keyword>
<sequence length="734" mass="76969">MSRLLYRIGHFSGRHPWRVILTWIMIVAAAFLLNQSFGGANTDTFRLPGAESQRAADTLKDRFPQETLLTSNIVYHSDEGLTGPAAKATLAEVRTDLAALPGVVTVSDPYDARGPTVSSDGRTAFATVAFDSKDQIDAAQFDAVEKAHEPARAAGLQVEYDGGLGGEKGDEGGGSEKLGVGLAVLVLAIAFGSLVAMSLPVVVALAALLVGMSGIGLLSGAIDVPKIATIVAMMLGLGVGIDYALFVLARHRQNLAGGMPVAEAAGRANATAGLSVLFAGVTVIVAIAGLQISGIPMLTVMGWSSAMMVAVTMVAALTLLPAMLGLVGTRLNSLRIPFVKQRPAYNPSSKSSRWSALVVRKPVRYGIAATVLLGVLTVPVFSMRLGLPDAGNDPSSTTTRKSYDLLAEGFGPGFNGQLQVVIELNGADRSALDGVGRAVSADPGVASVGAVAFNPKGDLATFSLTPTTSTQNVKTDQLVDRLRDDVLPAALSGTEAKPLLTGDTALVKDLSAQLQERMMWFLGAIVALSFIILMIVFRSVLVPLKAAVLNLLSVGASYGIVVAVFQWGWGASLIGVHETMPIFMLAPMIMFAILFGLSMDYEVFLLSRVREQYRCHGDPRAAIIEGVGSTARVITSAALIMIGVFGAFVLSSDVTTKVFGLGLAVAVLLDVTLVRMVLVPSAMSLLGRHAWWLPGRLDRILPDIHPDMDDADALVPGPAPTDEKPAGERPAELV</sequence>
<feature type="transmembrane region" description="Helical" evidence="7">
    <location>
        <begin position="270"/>
        <end position="293"/>
    </location>
</feature>
<feature type="region of interest" description="Disordered" evidence="6">
    <location>
        <begin position="711"/>
        <end position="734"/>
    </location>
</feature>
<feature type="transmembrane region" description="Helical" evidence="7">
    <location>
        <begin position="305"/>
        <end position="327"/>
    </location>
</feature>
<feature type="transmembrane region" description="Helical" evidence="7">
    <location>
        <begin position="658"/>
        <end position="678"/>
    </location>
</feature>
<comment type="caution">
    <text evidence="9">The sequence shown here is derived from an EMBL/GenBank/DDBJ whole genome shotgun (WGS) entry which is preliminary data.</text>
</comment>
<feature type="transmembrane region" description="Helical" evidence="7">
    <location>
        <begin position="549"/>
        <end position="569"/>
    </location>
</feature>
<evidence type="ECO:0000313" key="10">
    <source>
        <dbReference type="Proteomes" id="UP000472335"/>
    </source>
</evidence>
<comment type="subcellular location">
    <subcellularLocation>
        <location evidence="1">Cell membrane</location>
        <topology evidence="1">Multi-pass membrane protein</topology>
    </subcellularLocation>
</comment>
<gene>
    <name evidence="9" type="ORF">G5C60_45845</name>
</gene>
<feature type="transmembrane region" description="Helical" evidence="7">
    <location>
        <begin position="518"/>
        <end position="537"/>
    </location>
</feature>
<feature type="domain" description="SSD" evidence="8">
    <location>
        <begin position="201"/>
        <end position="326"/>
    </location>
</feature>
<proteinExistence type="predicted"/>
<keyword evidence="10" id="KW-1185">Reference proteome</keyword>
<evidence type="ECO:0000256" key="4">
    <source>
        <dbReference type="ARBA" id="ARBA00022989"/>
    </source>
</evidence>
<feature type="transmembrane region" description="Helical" evidence="7">
    <location>
        <begin position="363"/>
        <end position="382"/>
    </location>
</feature>
<dbReference type="Proteomes" id="UP000472335">
    <property type="component" value="Unassembled WGS sequence"/>
</dbReference>
<evidence type="ECO:0000313" key="9">
    <source>
        <dbReference type="EMBL" id="NGO14726.1"/>
    </source>
</evidence>
<organism evidence="9 10">
    <name type="scientific">Streptomyces scabichelini</name>
    <dbReference type="NCBI Taxonomy" id="2711217"/>
    <lineage>
        <taxon>Bacteria</taxon>
        <taxon>Bacillati</taxon>
        <taxon>Actinomycetota</taxon>
        <taxon>Actinomycetes</taxon>
        <taxon>Kitasatosporales</taxon>
        <taxon>Streptomycetaceae</taxon>
        <taxon>Streptomyces</taxon>
    </lineage>
</organism>
<dbReference type="RefSeq" id="WP_165269390.1">
    <property type="nucleotide sequence ID" value="NZ_JAAKZY010000285.1"/>
</dbReference>
<dbReference type="Pfam" id="PF03176">
    <property type="entry name" value="MMPL"/>
    <property type="match status" value="2"/>
</dbReference>
<evidence type="ECO:0000256" key="1">
    <source>
        <dbReference type="ARBA" id="ARBA00004651"/>
    </source>
</evidence>
<keyword evidence="5 7" id="KW-0472">Membrane</keyword>
<evidence type="ECO:0000256" key="5">
    <source>
        <dbReference type="ARBA" id="ARBA00023136"/>
    </source>
</evidence>
<evidence type="ECO:0000256" key="2">
    <source>
        <dbReference type="ARBA" id="ARBA00022475"/>
    </source>
</evidence>
<accession>A0A6G4VKU9</accession>
<feature type="transmembrane region" description="Helical" evidence="7">
    <location>
        <begin position="581"/>
        <end position="604"/>
    </location>
</feature>
<evidence type="ECO:0000256" key="6">
    <source>
        <dbReference type="SAM" id="MobiDB-lite"/>
    </source>
</evidence>
<evidence type="ECO:0000256" key="7">
    <source>
        <dbReference type="SAM" id="Phobius"/>
    </source>
</evidence>
<dbReference type="AlphaFoldDB" id="A0A6G4VKU9"/>
<feature type="transmembrane region" description="Helical" evidence="7">
    <location>
        <begin position="178"/>
        <end position="196"/>
    </location>
</feature>
<dbReference type="EMBL" id="JAAKZY010000285">
    <property type="protein sequence ID" value="NGO14726.1"/>
    <property type="molecule type" value="Genomic_DNA"/>
</dbReference>
<keyword evidence="4 7" id="KW-1133">Transmembrane helix</keyword>
<feature type="transmembrane region" description="Helical" evidence="7">
    <location>
        <begin position="227"/>
        <end position="249"/>
    </location>
</feature>
<dbReference type="Gene3D" id="1.20.1640.10">
    <property type="entry name" value="Multidrug efflux transporter AcrB transmembrane domain"/>
    <property type="match status" value="2"/>
</dbReference>
<dbReference type="PANTHER" id="PTHR33406:SF13">
    <property type="entry name" value="MEMBRANE PROTEIN YDFJ"/>
    <property type="match status" value="1"/>
</dbReference>
<keyword evidence="3 7" id="KW-0812">Transmembrane</keyword>
<dbReference type="GO" id="GO:0005886">
    <property type="term" value="C:plasma membrane"/>
    <property type="evidence" value="ECO:0007669"/>
    <property type="project" value="UniProtKB-SubCell"/>
</dbReference>
<dbReference type="PROSITE" id="PS50156">
    <property type="entry name" value="SSD"/>
    <property type="match status" value="1"/>
</dbReference>
<reference evidence="9 10" key="1">
    <citation type="submission" date="2020-02" db="EMBL/GenBank/DDBJ databases">
        <title>Whole-genome analyses of novel actinobacteria.</title>
        <authorList>
            <person name="Sahin N."/>
            <person name="Gencbay T."/>
        </authorList>
    </citation>
    <scope>NUCLEOTIDE SEQUENCE [LARGE SCALE GENOMIC DNA]</scope>
    <source>
        <strain evidence="9 10">HC44</strain>
    </source>
</reference>
<dbReference type="InterPro" id="IPR050545">
    <property type="entry name" value="Mycobact_MmpL"/>
</dbReference>
<feature type="compositionally biased region" description="Basic and acidic residues" evidence="6">
    <location>
        <begin position="721"/>
        <end position="734"/>
    </location>
</feature>